<dbReference type="OrthoDB" id="9758229at2"/>
<feature type="domain" description="Type VI secretion system component TssM1 N-terminal" evidence="5">
    <location>
        <begin position="189"/>
        <end position="443"/>
    </location>
</feature>
<dbReference type="CDD" id="cd00882">
    <property type="entry name" value="Ras_like_GTPase"/>
    <property type="match status" value="1"/>
</dbReference>
<dbReference type="Proteomes" id="UP000309061">
    <property type="component" value="Chromosome"/>
</dbReference>
<proteinExistence type="predicted"/>
<feature type="transmembrane region" description="Helical" evidence="2">
    <location>
        <begin position="47"/>
        <end position="69"/>
    </location>
</feature>
<dbReference type="InterPro" id="IPR017731">
    <property type="entry name" value="TssM1-like"/>
</dbReference>
<accession>A0A6B8KKZ8</accession>
<name>A0A6B8KKZ8_9HYPH</name>
<dbReference type="InterPro" id="IPR048677">
    <property type="entry name" value="TssM1_hel"/>
</dbReference>
<sequence>MSLELGHPPRLLRIALSTAGLVSVALLIYFAAPHIVVDGSRPFESLWLRLGIASALVAVGVGFFIWFWWRREKDAKTIADAIAKEGGEEDDSAALAERMKDALRTLKKAAGGKETFLYDLPWYVIIGPPGSGKTTALVNSGLRFPLSGTATPAAIAGVSGTRYCDWWFTEDAILVDTAGRYTTQDSDAAADKRSWLAFLDLLKKHRAKQPINGVLVAISLEDLIRLSPSELAAHARAIRSRLLELNERLRVDFPVYALFTKCDLIAGFSEYFADLDQSARRQVWGATFQTKDKKSNLVAQTPTEFDALIERLTLQIPDRLQEEPAPAFRVSLFGFPAQMAALKRPLYDFLNAIFEPTRYHSNANLRGFYFTSGTQHGAPIDQLINALVKNFGAETAGAVNQPSQGKSYFLYDLIQKVIINEAAWVSTDAKAVRAAFLWRLTAGVVMVALCAATLSALWSSYHRNKELVAAVDASAQEYAAIPDNALTREDVVSDRDLAKTLPLLRKLRYAAVGYANQDAETPLAERFGLSQRERLAAASAQAYRMGLERLLRPRLLYRLEEAIDSHRDDPGYIYGALKVYQMLGGLHRVDRGLVLAWEQQDWAKEIYPGSGAQAQGRAALEEHLLAMLDMADDGPMMIEASPAFIEENQKILAQLSVSQRAYHLLRSQASGLGIPDWTASRAGGAEFERVFETASEPDGARVPGFYTYAGFQKGLLQRLPGIAKDVESERWALGKFADQAIIADQYKTLPNDILNLYAGDFVKTWRDALGRLQMKRLTADKPRYVALAAAASQASPIKALFESIRDETALTKEPSAKGAAAPSSPDAALFSDQDQAPGSRIEIQFKNYEEWVHGDPGHRPIDDLISQLNVIRDNLITAATIPDNAQQANALLAPQVQKLKASAPTLPDPFKKMLAAAAGSFEKDVNNVELNRLSQALGDQVSGTCQQIVNGRYPFTRNATSEVALSDFGRLFAPGGIIDGFFKQNLVKYADTSKREWSWRADQSFAKNLSPGALREFQRAAQIRDAFFPNGGATPQINLQVLPPVLSGVGLTAKLEVNGAVATSRSATAVTQQAIQWPGASGASRVAVSLWADQEDARPADAAPTPARAQSAPTAAGQTQLATIERNGAWALFRLLDAARASKSGDKLDVSFVLGGHELQYSFTVASTLNPVTLPALREFHCPSGI</sequence>
<evidence type="ECO:0000313" key="8">
    <source>
        <dbReference type="Proteomes" id="UP000309061"/>
    </source>
</evidence>
<dbReference type="Pfam" id="PF21070">
    <property type="entry name" value="IcmF_helical"/>
    <property type="match status" value="1"/>
</dbReference>
<dbReference type="InterPro" id="IPR009612">
    <property type="entry name" value="IcmF-rel"/>
</dbReference>
<keyword evidence="8" id="KW-1185">Reference proteome</keyword>
<feature type="domain" description="Type VI secretion system component TssM1 helical" evidence="6">
    <location>
        <begin position="939"/>
        <end position="1033"/>
    </location>
</feature>
<evidence type="ECO:0000256" key="1">
    <source>
        <dbReference type="SAM" id="MobiDB-lite"/>
    </source>
</evidence>
<dbReference type="Pfam" id="PF06744">
    <property type="entry name" value="IcmF_C"/>
    <property type="match status" value="1"/>
</dbReference>
<dbReference type="InterPro" id="IPR027417">
    <property type="entry name" value="P-loop_NTPase"/>
</dbReference>
<feature type="transmembrane region" description="Helical" evidence="2">
    <location>
        <begin position="436"/>
        <end position="458"/>
    </location>
</feature>
<feature type="compositionally biased region" description="Low complexity" evidence="1">
    <location>
        <begin position="1100"/>
        <end position="1115"/>
    </location>
</feature>
<evidence type="ECO:0000259" key="6">
    <source>
        <dbReference type="Pfam" id="PF21070"/>
    </source>
</evidence>
<dbReference type="NCBIfam" id="TIGR03348">
    <property type="entry name" value="VI_IcmF"/>
    <property type="match status" value="1"/>
</dbReference>
<dbReference type="PANTHER" id="PTHR36153">
    <property type="entry name" value="INNER MEMBRANE PROTEIN-RELATED"/>
    <property type="match status" value="1"/>
</dbReference>
<dbReference type="InterPro" id="IPR025743">
    <property type="entry name" value="TssM1_N"/>
</dbReference>
<evidence type="ECO:0000313" key="7">
    <source>
        <dbReference type="EMBL" id="QGM47263.1"/>
    </source>
</evidence>
<dbReference type="RefSeq" id="WP_136497486.1">
    <property type="nucleotide sequence ID" value="NZ_CP046052.1"/>
</dbReference>
<keyword evidence="2" id="KW-0812">Transmembrane</keyword>
<protein>
    <submittedName>
        <fullName evidence="7">Type VI secretion system membrane subunit TssM</fullName>
    </submittedName>
</protein>
<feature type="region of interest" description="Disordered" evidence="1">
    <location>
        <begin position="1096"/>
        <end position="1115"/>
    </location>
</feature>
<dbReference type="PANTHER" id="PTHR36153:SF1">
    <property type="entry name" value="TYPE VI SECRETION SYSTEM COMPONENT TSSM1"/>
    <property type="match status" value="1"/>
</dbReference>
<evidence type="ECO:0000256" key="2">
    <source>
        <dbReference type="SAM" id="Phobius"/>
    </source>
</evidence>
<feature type="domain" description="Type VI secretion system IcmF C-terminal" evidence="3">
    <location>
        <begin position="1117"/>
        <end position="1166"/>
    </location>
</feature>
<gene>
    <name evidence="7" type="primary">tssM</name>
    <name evidence="7" type="ORF">H2LOC_017085</name>
</gene>
<keyword evidence="2" id="KW-0472">Membrane</keyword>
<reference evidence="7 8" key="1">
    <citation type="submission" date="2019-11" db="EMBL/GenBank/DDBJ databases">
        <title>The genome sequence of Methylocystis heyeri.</title>
        <authorList>
            <person name="Oshkin I.Y."/>
            <person name="Miroshnikov K."/>
            <person name="Dedysh S.N."/>
        </authorList>
    </citation>
    <scope>NUCLEOTIDE SEQUENCE [LARGE SCALE GENOMIC DNA]</scope>
    <source>
        <strain evidence="7 8">H2</strain>
    </source>
</reference>
<organism evidence="7 8">
    <name type="scientific">Methylocystis heyeri</name>
    <dbReference type="NCBI Taxonomy" id="391905"/>
    <lineage>
        <taxon>Bacteria</taxon>
        <taxon>Pseudomonadati</taxon>
        <taxon>Pseudomonadota</taxon>
        <taxon>Alphaproteobacteria</taxon>
        <taxon>Hyphomicrobiales</taxon>
        <taxon>Methylocystaceae</taxon>
        <taxon>Methylocystis</taxon>
    </lineage>
</organism>
<feature type="compositionally biased region" description="Low complexity" evidence="1">
    <location>
        <begin position="816"/>
        <end position="828"/>
    </location>
</feature>
<evidence type="ECO:0000259" key="5">
    <source>
        <dbReference type="Pfam" id="PF14331"/>
    </source>
</evidence>
<feature type="transmembrane region" description="Helical" evidence="2">
    <location>
        <begin position="12"/>
        <end position="32"/>
    </location>
</feature>
<dbReference type="SUPFAM" id="SSF52540">
    <property type="entry name" value="P-loop containing nucleoside triphosphate hydrolases"/>
    <property type="match status" value="1"/>
</dbReference>
<dbReference type="InterPro" id="IPR010623">
    <property type="entry name" value="IcmF_C"/>
</dbReference>
<keyword evidence="2" id="KW-1133">Transmembrane helix</keyword>
<feature type="domain" description="IcmF-related" evidence="4">
    <location>
        <begin position="501"/>
        <end position="808"/>
    </location>
</feature>
<dbReference type="KEGG" id="mhey:H2LOC_017085"/>
<evidence type="ECO:0000259" key="4">
    <source>
        <dbReference type="Pfam" id="PF06761"/>
    </source>
</evidence>
<feature type="region of interest" description="Disordered" evidence="1">
    <location>
        <begin position="811"/>
        <end position="834"/>
    </location>
</feature>
<dbReference type="Pfam" id="PF06761">
    <property type="entry name" value="IcmF-related"/>
    <property type="match status" value="1"/>
</dbReference>
<dbReference type="AlphaFoldDB" id="A0A6B8KKZ8"/>
<dbReference type="InterPro" id="IPR053156">
    <property type="entry name" value="T6SS_TssM-like"/>
</dbReference>
<dbReference type="EMBL" id="CP046052">
    <property type="protein sequence ID" value="QGM47263.1"/>
    <property type="molecule type" value="Genomic_DNA"/>
</dbReference>
<evidence type="ECO:0000259" key="3">
    <source>
        <dbReference type="Pfam" id="PF06744"/>
    </source>
</evidence>
<dbReference type="Pfam" id="PF14331">
    <property type="entry name" value="IcmF-related_N"/>
    <property type="match status" value="1"/>
</dbReference>